<dbReference type="GeneID" id="97232393"/>
<accession>A0A0M4DQ81</accession>
<name>A0A0M4DQ81_STRPR</name>
<proteinExistence type="predicted"/>
<dbReference type="PATRIC" id="fig|38300.4.peg.6861"/>
<sequence>MRGPAPLCEARPLWAGTGAASAMAARGVVAAGPEAVDLGAAALPGLLRKAAGPAAAVLVALVVVRVPTRRSRA</sequence>
<dbReference type="EMBL" id="CP011340">
    <property type="protein sequence ID" value="ALC24867.1"/>
    <property type="molecule type" value="Genomic_DNA"/>
</dbReference>
<organism evidence="1">
    <name type="scientific">Streptomyces pristinaespiralis</name>
    <dbReference type="NCBI Taxonomy" id="38300"/>
    <lineage>
        <taxon>Bacteria</taxon>
        <taxon>Bacillati</taxon>
        <taxon>Actinomycetota</taxon>
        <taxon>Actinomycetes</taxon>
        <taxon>Kitasatosporales</taxon>
        <taxon>Streptomycetaceae</taxon>
        <taxon>Streptomyces</taxon>
    </lineage>
</organism>
<reference evidence="1 2" key="1">
    <citation type="submission" date="2015-08" db="EMBL/GenBank/DDBJ databases">
        <title>Genome sequence of the pristinamycin over-producing bacterium Streptomyces pristinaespiralis HCCB10218.</title>
        <authorList>
            <person name="Tian J."/>
            <person name="Yang J."/>
            <person name="Li L."/>
            <person name="Ruan L."/>
            <person name="Wei W."/>
            <person name="Zheng G."/>
            <person name="Wei Z."/>
            <person name="Yang S."/>
            <person name="Ge M."/>
            <person name="Jiang W."/>
            <person name="Lu Y."/>
        </authorList>
    </citation>
    <scope>NUCLEOTIDE SEQUENCE [LARGE SCALE GENOMIC DNA]</scope>
    <source>
        <strain evidence="1 2">HCCB 10218</strain>
    </source>
</reference>
<gene>
    <name evidence="1" type="ORF">SPRI_6561</name>
</gene>
<dbReference type="RefSeq" id="WP_005320789.1">
    <property type="nucleotide sequence ID" value="NZ_CP011340.1"/>
</dbReference>
<protein>
    <submittedName>
        <fullName evidence="1">Uncharacterized protein</fullName>
    </submittedName>
</protein>
<evidence type="ECO:0000313" key="2">
    <source>
        <dbReference type="Proteomes" id="UP000060513"/>
    </source>
</evidence>
<dbReference type="Proteomes" id="UP000060513">
    <property type="component" value="Chromosome"/>
</dbReference>
<evidence type="ECO:0000313" key="1">
    <source>
        <dbReference type="EMBL" id="ALC24867.1"/>
    </source>
</evidence>
<dbReference type="KEGG" id="spri:SPRI_6561"/>
<dbReference type="AlphaFoldDB" id="A0A0M4DQ81"/>